<proteinExistence type="predicted"/>
<dbReference type="PANTHER" id="PTHR46648">
    <property type="entry name" value="HIT FAMILY PROTEIN 1"/>
    <property type="match status" value="1"/>
</dbReference>
<dbReference type="SUPFAM" id="SSF54197">
    <property type="entry name" value="HIT-like"/>
    <property type="match status" value="1"/>
</dbReference>
<sequence length="162" mass="17453">MPAPCTNLTFHIKCQCSLIFISNPQICTNMCIFCSIVARKIPSETVYEDEHVLAFLDIMPSAPGHCVVIPKHHAALVHELPPASAAALGAALAKVSGALVKAMDCPCYNIVNNSGPEAGQEVPHVHFHIIPRKSGDGLGYKFSPHKEEALAEVAARIRDCME</sequence>
<protein>
    <submittedName>
        <fullName evidence="5">Diadenosine tetraphosphate hydrolase/ HIT family protein</fullName>
    </submittedName>
</protein>
<comment type="caution">
    <text evidence="5">The sequence shown here is derived from an EMBL/GenBank/DDBJ whole genome shotgun (WGS) entry which is preliminary data.</text>
</comment>
<keyword evidence="5" id="KW-0378">Hydrolase</keyword>
<gene>
    <name evidence="5" type="ORF">QR46_3291</name>
</gene>
<evidence type="ECO:0000313" key="6">
    <source>
        <dbReference type="Proteomes" id="UP000070089"/>
    </source>
</evidence>
<dbReference type="Proteomes" id="UP000070089">
    <property type="component" value="Unassembled WGS sequence"/>
</dbReference>
<reference evidence="5 6" key="1">
    <citation type="journal article" date="2015" name="Mol. Biochem. Parasitol.">
        <title>Identification of polymorphic genes for use in assemblage B genotyping assays through comparative genomics of multiple assemblage B Giardia duodenalis isolates.</title>
        <authorList>
            <person name="Wielinga C."/>
            <person name="Thompson R.C."/>
            <person name="Monis P."/>
            <person name="Ryan U."/>
        </authorList>
    </citation>
    <scope>NUCLEOTIDE SEQUENCE [LARGE SCALE GENOMIC DNA]</scope>
    <source>
        <strain evidence="5 6">BAH15c1</strain>
    </source>
</reference>
<dbReference type="AlphaFoldDB" id="A0A132NRL9"/>
<feature type="domain" description="HIT" evidence="4">
    <location>
        <begin position="32"/>
        <end position="139"/>
    </location>
</feature>
<dbReference type="Gene3D" id="3.30.428.10">
    <property type="entry name" value="HIT-like"/>
    <property type="match status" value="1"/>
</dbReference>
<name>A0A132NRL9_GIAIN</name>
<dbReference type="EMBL" id="JXTI01000102">
    <property type="protein sequence ID" value="KWX12734.1"/>
    <property type="molecule type" value="Genomic_DNA"/>
</dbReference>
<evidence type="ECO:0000256" key="3">
    <source>
        <dbReference type="PROSITE-ProRule" id="PRU00464"/>
    </source>
</evidence>
<dbReference type="PROSITE" id="PS51084">
    <property type="entry name" value="HIT_2"/>
    <property type="match status" value="1"/>
</dbReference>
<dbReference type="PROSITE" id="PS00892">
    <property type="entry name" value="HIT_1"/>
    <property type="match status" value="1"/>
</dbReference>
<evidence type="ECO:0000256" key="1">
    <source>
        <dbReference type="PIRSR" id="PIRSR601310-1"/>
    </source>
</evidence>
<evidence type="ECO:0000256" key="2">
    <source>
        <dbReference type="PIRSR" id="PIRSR601310-3"/>
    </source>
</evidence>
<dbReference type="InterPro" id="IPR036265">
    <property type="entry name" value="HIT-like_sf"/>
</dbReference>
<dbReference type="PRINTS" id="PR00332">
    <property type="entry name" value="HISTRIAD"/>
</dbReference>
<accession>A0A132NRL9</accession>
<dbReference type="InterPro" id="IPR039384">
    <property type="entry name" value="HINT"/>
</dbReference>
<feature type="active site" description="Tele-AMP-histidine intermediate" evidence="1">
    <location>
        <position position="126"/>
    </location>
</feature>
<dbReference type="CDD" id="cd01277">
    <property type="entry name" value="HINT_subgroup"/>
    <property type="match status" value="1"/>
</dbReference>
<dbReference type="GO" id="GO:0016787">
    <property type="term" value="F:hydrolase activity"/>
    <property type="evidence" value="ECO:0007669"/>
    <property type="project" value="UniProtKB-KW"/>
</dbReference>
<dbReference type="InterPro" id="IPR019808">
    <property type="entry name" value="Histidine_triad_CS"/>
</dbReference>
<dbReference type="GO" id="GO:0009117">
    <property type="term" value="P:nucleotide metabolic process"/>
    <property type="evidence" value="ECO:0007669"/>
    <property type="project" value="TreeGrafter"/>
</dbReference>
<dbReference type="OrthoDB" id="672793at2759"/>
<evidence type="ECO:0000313" key="5">
    <source>
        <dbReference type="EMBL" id="KWX12734.1"/>
    </source>
</evidence>
<dbReference type="InterPro" id="IPR011146">
    <property type="entry name" value="HIT-like"/>
</dbReference>
<dbReference type="Pfam" id="PF01230">
    <property type="entry name" value="HIT"/>
    <property type="match status" value="1"/>
</dbReference>
<dbReference type="VEuPathDB" id="GiardiaDB:QR46_3291"/>
<dbReference type="InterPro" id="IPR001310">
    <property type="entry name" value="Histidine_triad_HIT"/>
</dbReference>
<evidence type="ECO:0000259" key="4">
    <source>
        <dbReference type="PROSITE" id="PS51084"/>
    </source>
</evidence>
<organism evidence="5 6">
    <name type="scientific">Giardia duodenalis assemblage B</name>
    <dbReference type="NCBI Taxonomy" id="1394984"/>
    <lineage>
        <taxon>Eukaryota</taxon>
        <taxon>Metamonada</taxon>
        <taxon>Diplomonadida</taxon>
        <taxon>Hexamitidae</taxon>
        <taxon>Giardiinae</taxon>
        <taxon>Giardia</taxon>
    </lineage>
</organism>
<dbReference type="PANTHER" id="PTHR46648:SF1">
    <property type="entry name" value="ADENOSINE 5'-MONOPHOSPHORAMIDASE HNT1"/>
    <property type="match status" value="1"/>
</dbReference>
<feature type="short sequence motif" description="Histidine triad motif" evidence="2 3">
    <location>
        <begin position="124"/>
        <end position="128"/>
    </location>
</feature>